<reference evidence="9 10" key="1">
    <citation type="submission" date="2019-06" db="EMBL/GenBank/DDBJ databases">
        <title>A chromosomal-level reference genome of Carpinus fangiana (Coryloideae, Betulaceae).</title>
        <authorList>
            <person name="Yang X."/>
            <person name="Wang Z."/>
            <person name="Zhang L."/>
            <person name="Hao G."/>
            <person name="Liu J."/>
            <person name="Yang Y."/>
        </authorList>
    </citation>
    <scope>NUCLEOTIDE SEQUENCE [LARGE SCALE GENOMIC DNA]</scope>
    <source>
        <strain evidence="9">Cfa_2016G</strain>
        <tissue evidence="9">Leaf</tissue>
    </source>
</reference>
<dbReference type="InterPro" id="IPR037151">
    <property type="entry name" value="AlkB-like_sf"/>
</dbReference>
<dbReference type="GO" id="GO:0005737">
    <property type="term" value="C:cytoplasm"/>
    <property type="evidence" value="ECO:0007669"/>
    <property type="project" value="TreeGrafter"/>
</dbReference>
<dbReference type="Proteomes" id="UP000327013">
    <property type="component" value="Chromosome 1"/>
</dbReference>
<evidence type="ECO:0000256" key="3">
    <source>
        <dbReference type="ARBA" id="ARBA00022964"/>
    </source>
</evidence>
<keyword evidence="5 7" id="KW-0408">Iron</keyword>
<evidence type="ECO:0000256" key="1">
    <source>
        <dbReference type="ARBA" id="ARBA00007879"/>
    </source>
</evidence>
<evidence type="ECO:0000256" key="7">
    <source>
        <dbReference type="PIRSR" id="PIRSR604574-2"/>
    </source>
</evidence>
<feature type="domain" description="Fe2OG dioxygenase" evidence="8">
    <location>
        <begin position="201"/>
        <end position="326"/>
    </location>
</feature>
<dbReference type="PANTHER" id="PTHR16557:SF2">
    <property type="entry name" value="NUCLEIC ACID DIOXYGENASE ALKBH1"/>
    <property type="match status" value="1"/>
</dbReference>
<feature type="binding site" evidence="7">
    <location>
        <position position="278"/>
    </location>
    <ligand>
        <name>Fe cation</name>
        <dbReference type="ChEBI" id="CHEBI:24875"/>
        <note>catalytic</note>
    </ligand>
</feature>
<name>A0A5N6QEQ1_9ROSI</name>
<feature type="binding site" evidence="7">
    <location>
        <position position="219"/>
    </location>
    <ligand>
        <name>Fe cation</name>
        <dbReference type="ChEBI" id="CHEBI:24875"/>
        <note>catalytic</note>
    </ligand>
</feature>
<dbReference type="Pfam" id="PF13532">
    <property type="entry name" value="2OG-FeII_Oxy_2"/>
    <property type="match status" value="1"/>
</dbReference>
<keyword evidence="2 7" id="KW-0479">Metal-binding</keyword>
<dbReference type="InterPro" id="IPR027450">
    <property type="entry name" value="AlkB-like"/>
</dbReference>
<proteinExistence type="inferred from homology"/>
<keyword evidence="3" id="KW-0223">Dioxygenase</keyword>
<evidence type="ECO:0000313" key="10">
    <source>
        <dbReference type="Proteomes" id="UP000327013"/>
    </source>
</evidence>
<keyword evidence="6" id="KW-0843">Virulence</keyword>
<feature type="binding site" evidence="7">
    <location>
        <position position="221"/>
    </location>
    <ligand>
        <name>Fe cation</name>
        <dbReference type="ChEBI" id="CHEBI:24875"/>
        <note>catalytic</note>
    </ligand>
</feature>
<dbReference type="FunFam" id="2.60.120.590:FF:000014">
    <property type="entry name" value="Oxidoreductase, 2OG-Fe(II) oxygenase family family"/>
    <property type="match status" value="1"/>
</dbReference>
<dbReference type="EMBL" id="CM017321">
    <property type="protein sequence ID" value="KAE7996951.1"/>
    <property type="molecule type" value="Genomic_DNA"/>
</dbReference>
<dbReference type="SUPFAM" id="SSF51197">
    <property type="entry name" value="Clavaminate synthase-like"/>
    <property type="match status" value="1"/>
</dbReference>
<dbReference type="OrthoDB" id="6614653at2759"/>
<evidence type="ECO:0000256" key="5">
    <source>
        <dbReference type="ARBA" id="ARBA00023004"/>
    </source>
</evidence>
<protein>
    <recommendedName>
        <fullName evidence="8">Fe2OG dioxygenase domain-containing protein</fullName>
    </recommendedName>
</protein>
<evidence type="ECO:0000256" key="2">
    <source>
        <dbReference type="ARBA" id="ARBA00022723"/>
    </source>
</evidence>
<keyword evidence="4" id="KW-0560">Oxidoreductase</keyword>
<dbReference type="GO" id="GO:0051213">
    <property type="term" value="F:dioxygenase activity"/>
    <property type="evidence" value="ECO:0007669"/>
    <property type="project" value="UniProtKB-KW"/>
</dbReference>
<dbReference type="InterPro" id="IPR004574">
    <property type="entry name" value="Alkb"/>
</dbReference>
<dbReference type="Gene3D" id="2.60.120.590">
    <property type="entry name" value="Alpha-ketoglutarate-dependent dioxygenase AlkB-like"/>
    <property type="match status" value="1"/>
</dbReference>
<dbReference type="GO" id="GO:0046872">
    <property type="term" value="F:metal ion binding"/>
    <property type="evidence" value="ECO:0007669"/>
    <property type="project" value="UniProtKB-KW"/>
</dbReference>
<dbReference type="PANTHER" id="PTHR16557">
    <property type="entry name" value="ALKYLATED DNA REPAIR PROTEIN ALKB-RELATED"/>
    <property type="match status" value="1"/>
</dbReference>
<evidence type="ECO:0000313" key="9">
    <source>
        <dbReference type="EMBL" id="KAE7996951.1"/>
    </source>
</evidence>
<evidence type="ECO:0000259" key="8">
    <source>
        <dbReference type="PROSITE" id="PS51471"/>
    </source>
</evidence>
<dbReference type="PROSITE" id="PS51471">
    <property type="entry name" value="FE2OG_OXY"/>
    <property type="match status" value="1"/>
</dbReference>
<evidence type="ECO:0000256" key="4">
    <source>
        <dbReference type="ARBA" id="ARBA00023002"/>
    </source>
</evidence>
<keyword evidence="10" id="KW-1185">Reference proteome</keyword>
<accession>A0A5N6QEQ1</accession>
<comment type="similarity">
    <text evidence="1">Belongs to the alkB family.</text>
</comment>
<evidence type="ECO:0000256" key="6">
    <source>
        <dbReference type="ARBA" id="ARBA00023026"/>
    </source>
</evidence>
<dbReference type="AlphaFoldDB" id="A0A5N6QEQ1"/>
<organism evidence="9 10">
    <name type="scientific">Carpinus fangiana</name>
    <dbReference type="NCBI Taxonomy" id="176857"/>
    <lineage>
        <taxon>Eukaryota</taxon>
        <taxon>Viridiplantae</taxon>
        <taxon>Streptophyta</taxon>
        <taxon>Embryophyta</taxon>
        <taxon>Tracheophyta</taxon>
        <taxon>Spermatophyta</taxon>
        <taxon>Magnoliopsida</taxon>
        <taxon>eudicotyledons</taxon>
        <taxon>Gunneridae</taxon>
        <taxon>Pentapetalae</taxon>
        <taxon>rosids</taxon>
        <taxon>fabids</taxon>
        <taxon>Fagales</taxon>
        <taxon>Betulaceae</taxon>
        <taxon>Carpinus</taxon>
    </lineage>
</organism>
<dbReference type="GO" id="GO:0005634">
    <property type="term" value="C:nucleus"/>
    <property type="evidence" value="ECO:0007669"/>
    <property type="project" value="TreeGrafter"/>
</dbReference>
<comment type="cofactor">
    <cofactor evidence="7">
        <name>Fe(2+)</name>
        <dbReference type="ChEBI" id="CHEBI:29033"/>
    </cofactor>
    <text evidence="7">Binds 1 Fe(2+) ion per subunit.</text>
</comment>
<sequence>MQPPLDPHEKPPESLKALYKRYQKADAVTLEADDSIVCLDALPSESWRRVDRFTTSDVQQALRAFHRGAELRESSVNAFVEAYESKDIPVAVQQQLLSYTFHRDLSIDQHKTNVHFHHDISYPFDRRSFFDYDPSRTDFLTPKDSVTHKQLSLGQFFNRRLRWLTLGGQYDWTAKQYPNERPPTFPAELGDLLQGVFPETRAEAAIVNLYSPGDVLSLHRDVSEFCDRGLISLSIGCDGVFMLGGAHQRPEEPSKCLAIRLRSGDAVYMTGPSRYAWHGVPQIIAHTCPTALQAWPASMAAEDTTYEQWRNWMASKRINLNVRQMYQ</sequence>
<gene>
    <name evidence="9" type="ORF">FH972_001627</name>
</gene>
<dbReference type="InterPro" id="IPR005123">
    <property type="entry name" value="Oxoglu/Fe-dep_dioxygenase_dom"/>
</dbReference>